<dbReference type="Proteomes" id="UP000029060">
    <property type="component" value="Unassembled WGS sequence"/>
</dbReference>
<comment type="caution">
    <text evidence="2">The sequence shown here is derived from an EMBL/GenBank/DDBJ whole genome shotgun (WGS) entry which is preliminary data.</text>
</comment>
<protein>
    <submittedName>
        <fullName evidence="2">DNA polymerase III, epsilon subunit</fullName>
    </submittedName>
</protein>
<dbReference type="GO" id="GO:0003676">
    <property type="term" value="F:nucleic acid binding"/>
    <property type="evidence" value="ECO:0007669"/>
    <property type="project" value="InterPro"/>
</dbReference>
<evidence type="ECO:0000313" key="3">
    <source>
        <dbReference type="Proteomes" id="UP000029060"/>
    </source>
</evidence>
<feature type="region of interest" description="Disordered" evidence="1">
    <location>
        <begin position="451"/>
        <end position="472"/>
    </location>
</feature>
<feature type="region of interest" description="Disordered" evidence="1">
    <location>
        <begin position="256"/>
        <end position="277"/>
    </location>
</feature>
<dbReference type="EMBL" id="JGZC01000001">
    <property type="protein sequence ID" value="KFI71518.1"/>
    <property type="molecule type" value="Genomic_DNA"/>
</dbReference>
<dbReference type="InterPro" id="IPR036397">
    <property type="entry name" value="RNaseH_sf"/>
</dbReference>
<dbReference type="eggNOG" id="COG0847">
    <property type="taxonomic scope" value="Bacteria"/>
</dbReference>
<dbReference type="RefSeq" id="WP_033521960.1">
    <property type="nucleotide sequence ID" value="NZ_CAMGZS010000005.1"/>
</dbReference>
<gene>
    <name evidence="2" type="ORF">BMERY_1025</name>
</gene>
<feature type="compositionally biased region" description="Gly residues" evidence="1">
    <location>
        <begin position="453"/>
        <end position="472"/>
    </location>
</feature>
<sequence>MSWQNEAKGDIGQWRLAMPKDADGNAVDWEWIDSLDLAAGIGCLGEEDADHADPQRIHDALKADYAVRDRLEPVIAQCNTAFMTDFDRIITSYRLPRALAYANRRLNDEIDTLLKAGESQGLWKVSRKRQGRGTAVVLGAPEPGAHIPPVIDVTDIRDRTADILNARAERRKAERFQREASSSLMAQASLSGITDGGSATGVAKETAPRKSASDWRNVYLPGRDIDTVMGIDIETTGTDPARTYIIDVGFEYMNLASPRPEDGNNGNGGNNGNNANGDYAYEQPDYVAGDAYGQSRLSFGVTARCARVGNPFIAKLTGIDIRDRGPASGHRLFDEWQAAQSGLLQRLMQQPYVAHNATFEHGFFMLNVAGYAEAYRAGDIVIVDTMPMSRQWDPGSEATPDHPYGDNTLDAYAKRQGALAPDRSERHLGLEDAHIMLVAMKHHLDWLREQGKGPWGADGRPGVGGKQCGRRS</sequence>
<dbReference type="STRING" id="78345.BMERY_1025"/>
<proteinExistence type="predicted"/>
<organism evidence="2 3">
    <name type="scientific">Bifidobacterium merycicum</name>
    <dbReference type="NCBI Taxonomy" id="78345"/>
    <lineage>
        <taxon>Bacteria</taxon>
        <taxon>Bacillati</taxon>
        <taxon>Actinomycetota</taxon>
        <taxon>Actinomycetes</taxon>
        <taxon>Bifidobacteriales</taxon>
        <taxon>Bifidobacteriaceae</taxon>
        <taxon>Bifidobacterium</taxon>
    </lineage>
</organism>
<accession>A0A087BKG8</accession>
<dbReference type="SUPFAM" id="SSF53098">
    <property type="entry name" value="Ribonuclease H-like"/>
    <property type="match status" value="1"/>
</dbReference>
<evidence type="ECO:0000256" key="1">
    <source>
        <dbReference type="SAM" id="MobiDB-lite"/>
    </source>
</evidence>
<dbReference type="OrthoDB" id="3180615at2"/>
<name>A0A087BKG8_9BIFI</name>
<keyword evidence="3" id="KW-1185">Reference proteome</keyword>
<dbReference type="Gene3D" id="3.30.420.10">
    <property type="entry name" value="Ribonuclease H-like superfamily/Ribonuclease H"/>
    <property type="match status" value="1"/>
</dbReference>
<reference evidence="2 3" key="1">
    <citation type="submission" date="2014-03" db="EMBL/GenBank/DDBJ databases">
        <title>Genomics of Bifidobacteria.</title>
        <authorList>
            <person name="Ventura M."/>
            <person name="Milani C."/>
            <person name="Lugli G.A."/>
        </authorList>
    </citation>
    <scope>NUCLEOTIDE SEQUENCE [LARGE SCALE GENOMIC DNA]</scope>
    <source>
        <strain evidence="2 3">LMG 11341</strain>
    </source>
</reference>
<dbReference type="InterPro" id="IPR012337">
    <property type="entry name" value="RNaseH-like_sf"/>
</dbReference>
<dbReference type="AlphaFoldDB" id="A0A087BKG8"/>
<evidence type="ECO:0000313" key="2">
    <source>
        <dbReference type="EMBL" id="KFI71518.1"/>
    </source>
</evidence>